<keyword evidence="5" id="KW-0255">Endonuclease</keyword>
<name>A0A3A4NMZ4_ABYX5</name>
<dbReference type="AlphaFoldDB" id="A0A3A4NMZ4"/>
<dbReference type="Proteomes" id="UP000265882">
    <property type="component" value="Unassembled WGS sequence"/>
</dbReference>
<dbReference type="GO" id="GO:0003677">
    <property type="term" value="F:DNA binding"/>
    <property type="evidence" value="ECO:0007669"/>
    <property type="project" value="UniProtKB-KW"/>
</dbReference>
<evidence type="ECO:0000256" key="1">
    <source>
        <dbReference type="ARBA" id="ARBA00010923"/>
    </source>
</evidence>
<dbReference type="GO" id="GO:0004519">
    <property type="term" value="F:endonuclease activity"/>
    <property type="evidence" value="ECO:0007669"/>
    <property type="project" value="UniProtKB-KW"/>
</dbReference>
<keyword evidence="3" id="KW-0238">DNA-binding</keyword>
<keyword evidence="5" id="KW-0540">Nuclease</keyword>
<gene>
    <name evidence="5" type="ORF">C4520_18075</name>
</gene>
<accession>A0A3A4NMZ4</accession>
<evidence type="ECO:0000259" key="4">
    <source>
        <dbReference type="Pfam" id="PF01420"/>
    </source>
</evidence>
<reference evidence="5 6" key="1">
    <citation type="journal article" date="2017" name="ISME J.">
        <title>Energy and carbon metabolisms in a deep terrestrial subsurface fluid microbial community.</title>
        <authorList>
            <person name="Momper L."/>
            <person name="Jungbluth S.P."/>
            <person name="Lee M.D."/>
            <person name="Amend J.P."/>
        </authorList>
    </citation>
    <scope>NUCLEOTIDE SEQUENCE [LARGE SCALE GENOMIC DNA]</scope>
    <source>
        <strain evidence="5">SURF_5</strain>
    </source>
</reference>
<comment type="caution">
    <text evidence="5">The sequence shown here is derived from an EMBL/GenBank/DDBJ whole genome shotgun (WGS) entry which is preliminary data.</text>
</comment>
<keyword evidence="2" id="KW-0680">Restriction system</keyword>
<sequence>MAGNWRYVKLEDIAADKDRPFAMGPFGSNIRAVNYRESGIPVIRGINLGKPGEPRFESDDFTFLTEAKANELSSSSAYPKDVVFVAQGTVGKVGIVPSDTPYEQFILSQNLMKVTLNEDVADPLFVFYYFRSREGQHEILSYVNPTGVPCISKPLTSLRQFKVRLPSDVKEQKAIACILGALDDKIEFNRRMNQTLEAITRTIFESWFVAFDPVISKAGKQSPSGMTPEVADCFPDAFINLESGSMPMGWQMHQLNEVCEFAYGKALKASDRVSGHIAVMGSNGQVGWHNEALVAGPGVVVGRKGNPGIVTWVHRDFYPIDTTFYVVPTMKDMPLTFLYEAIKKLNLPKLSSDSAVPGLNRNFAYMSRIVVPTTDVLRAFDRQATPLYQRRFIADEQTHLLIEIRDALLPQLIDGLIGLEKAEQIVGRCT</sequence>
<evidence type="ECO:0000313" key="5">
    <source>
        <dbReference type="EMBL" id="RJP16691.1"/>
    </source>
</evidence>
<dbReference type="Gene3D" id="3.90.220.20">
    <property type="entry name" value="DNA methylase specificity domains"/>
    <property type="match status" value="2"/>
</dbReference>
<dbReference type="PANTHER" id="PTHR30408">
    <property type="entry name" value="TYPE-1 RESTRICTION ENZYME ECOKI SPECIFICITY PROTEIN"/>
    <property type="match status" value="1"/>
</dbReference>
<dbReference type="GO" id="GO:0009307">
    <property type="term" value="P:DNA restriction-modification system"/>
    <property type="evidence" value="ECO:0007669"/>
    <property type="project" value="UniProtKB-KW"/>
</dbReference>
<dbReference type="SUPFAM" id="SSF116734">
    <property type="entry name" value="DNA methylase specificity domain"/>
    <property type="match status" value="2"/>
</dbReference>
<evidence type="ECO:0000256" key="3">
    <source>
        <dbReference type="ARBA" id="ARBA00023125"/>
    </source>
</evidence>
<protein>
    <submittedName>
        <fullName evidence="5">Restriction endonuclease subunit S</fullName>
    </submittedName>
</protein>
<evidence type="ECO:0000313" key="6">
    <source>
        <dbReference type="Proteomes" id="UP000265882"/>
    </source>
</evidence>
<dbReference type="InterPro" id="IPR044946">
    <property type="entry name" value="Restrct_endonuc_typeI_TRD_sf"/>
</dbReference>
<dbReference type="CDD" id="cd17267">
    <property type="entry name" value="RMtype1_S_EcoAO83I-TRD1-CR1_like"/>
    <property type="match status" value="1"/>
</dbReference>
<organism evidence="5 6">
    <name type="scientific">Abyssobacteria bacterium (strain SURF_5)</name>
    <dbReference type="NCBI Taxonomy" id="2093360"/>
    <lineage>
        <taxon>Bacteria</taxon>
        <taxon>Pseudomonadati</taxon>
        <taxon>Candidatus Hydrogenedentota</taxon>
        <taxon>Candidatus Abyssobacteria</taxon>
    </lineage>
</organism>
<dbReference type="Pfam" id="PF01420">
    <property type="entry name" value="Methylase_S"/>
    <property type="match status" value="1"/>
</dbReference>
<comment type="similarity">
    <text evidence="1">Belongs to the type-I restriction system S methylase family.</text>
</comment>
<dbReference type="EMBL" id="QZKU01000124">
    <property type="protein sequence ID" value="RJP16691.1"/>
    <property type="molecule type" value="Genomic_DNA"/>
</dbReference>
<dbReference type="InterPro" id="IPR052021">
    <property type="entry name" value="Type-I_RS_S_subunit"/>
</dbReference>
<dbReference type="PANTHER" id="PTHR30408:SF13">
    <property type="entry name" value="TYPE I RESTRICTION ENZYME HINDI SPECIFICITY SUBUNIT"/>
    <property type="match status" value="1"/>
</dbReference>
<feature type="domain" description="Type I restriction modification DNA specificity" evidence="4">
    <location>
        <begin position="80"/>
        <end position="197"/>
    </location>
</feature>
<keyword evidence="5" id="KW-0378">Hydrolase</keyword>
<proteinExistence type="inferred from homology"/>
<evidence type="ECO:0000256" key="2">
    <source>
        <dbReference type="ARBA" id="ARBA00022747"/>
    </source>
</evidence>
<dbReference type="InterPro" id="IPR000055">
    <property type="entry name" value="Restrct_endonuc_typeI_TRD"/>
</dbReference>